<feature type="region of interest" description="Disordered" evidence="1">
    <location>
        <begin position="94"/>
        <end position="125"/>
    </location>
</feature>
<name>A0A343TJQ7_9EURY</name>
<dbReference type="Proteomes" id="UP000263012">
    <property type="component" value="Chromosome"/>
</dbReference>
<dbReference type="AlphaFoldDB" id="A0A343TJQ7"/>
<dbReference type="OrthoDB" id="202777at2157"/>
<dbReference type="RefSeq" id="WP_119817745.1">
    <property type="nucleotide sequence ID" value="NZ_CP025066.1"/>
</dbReference>
<dbReference type="EMBL" id="CP025066">
    <property type="protein sequence ID" value="AUX09329.1"/>
    <property type="molecule type" value="Genomic_DNA"/>
</dbReference>
<dbReference type="Pfam" id="PF20126">
    <property type="entry name" value="TumE"/>
    <property type="match status" value="1"/>
</dbReference>
<gene>
    <name evidence="2" type="ORF">AArcSl_1701</name>
</gene>
<evidence type="ECO:0000256" key="1">
    <source>
        <dbReference type="SAM" id="MobiDB-lite"/>
    </source>
</evidence>
<dbReference type="InterPro" id="IPR045397">
    <property type="entry name" value="TumE-like"/>
</dbReference>
<dbReference type="KEGG" id="hdf:AArcSl_1701"/>
<evidence type="ECO:0000313" key="3">
    <source>
        <dbReference type="Proteomes" id="UP000263012"/>
    </source>
</evidence>
<feature type="compositionally biased region" description="Basic and acidic residues" evidence="1">
    <location>
        <begin position="94"/>
        <end position="111"/>
    </location>
</feature>
<evidence type="ECO:0000313" key="2">
    <source>
        <dbReference type="EMBL" id="AUX09329.1"/>
    </source>
</evidence>
<organism evidence="2 3">
    <name type="scientific">Halalkaliarchaeum desulfuricum</name>
    <dbReference type="NCBI Taxonomy" id="2055893"/>
    <lineage>
        <taxon>Archaea</taxon>
        <taxon>Methanobacteriati</taxon>
        <taxon>Methanobacteriota</taxon>
        <taxon>Stenosarchaea group</taxon>
        <taxon>Halobacteria</taxon>
        <taxon>Halobacteriales</taxon>
        <taxon>Haloferacaceae</taxon>
        <taxon>Halalkaliarchaeum</taxon>
    </lineage>
</organism>
<protein>
    <submittedName>
        <fullName evidence="2">Uncharacterized protein</fullName>
    </submittedName>
</protein>
<sequence>MSGERDDARSTDDVSGAPIDFDRLNVVAERFSTNDRFTEIEVQPEFAPTRIVCLYDPGFYPRRVHSARLEIVWFENGDFSLHYHEGHENGTFDHRWDRHPSDHNTRDHVHPGPDASTPGDDASHPEEWRDVLSMVLSEIEDRQRAFWTE</sequence>
<proteinExistence type="predicted"/>
<reference evidence="3" key="1">
    <citation type="submission" date="2017-11" db="EMBL/GenBank/DDBJ databases">
        <title>Phenotypic and genomic properties of facultatively anaerobic sulfur-reducing natronoarchaea from hypersaline soda lakes.</title>
        <authorList>
            <person name="Sorokin D.Y."/>
            <person name="Kublanov I.V."/>
            <person name="Roman P."/>
            <person name="Sinninghe Damste J.S."/>
            <person name="Golyshin P.N."/>
            <person name="Rojo D."/>
            <person name="Ciordia S."/>
            <person name="Mena M.D.C."/>
            <person name="Ferrer M."/>
            <person name="Messina E."/>
            <person name="Smedile F."/>
            <person name="La Spada G."/>
            <person name="La Cono V."/>
            <person name="Yakimov M.M."/>
        </authorList>
    </citation>
    <scope>NUCLEOTIDE SEQUENCE [LARGE SCALE GENOMIC DNA]</scope>
    <source>
        <strain evidence="3">AArc-Sl</strain>
    </source>
</reference>
<accession>A0A343TJQ7</accession>
<keyword evidence="3" id="KW-1185">Reference proteome</keyword>
<dbReference type="GeneID" id="37878057"/>